<dbReference type="InterPro" id="IPR002683">
    <property type="entry name" value="PsbP_C"/>
</dbReference>
<keyword evidence="4" id="KW-1185">Reference proteome</keyword>
<evidence type="ECO:0000259" key="2">
    <source>
        <dbReference type="Pfam" id="PF01789"/>
    </source>
</evidence>
<dbReference type="GO" id="GO:0015979">
    <property type="term" value="P:photosynthesis"/>
    <property type="evidence" value="ECO:0007669"/>
    <property type="project" value="InterPro"/>
</dbReference>
<dbReference type="OrthoDB" id="2020255at2759"/>
<name>A0A9D4YUY7_CHLVU</name>
<feature type="domain" description="PsbP C-terminal" evidence="2">
    <location>
        <begin position="80"/>
        <end position="258"/>
    </location>
</feature>
<feature type="region of interest" description="Disordered" evidence="1">
    <location>
        <begin position="1"/>
        <end position="43"/>
    </location>
</feature>
<dbReference type="SUPFAM" id="SSF55724">
    <property type="entry name" value="Mog1p/PsbP-like"/>
    <property type="match status" value="1"/>
</dbReference>
<proteinExistence type="predicted"/>
<sequence>MQSSARITFDRPTVAPPAARPRREASVTCQQRPQQQQQQQQPQLAVTRRSLLALPAGLAAAAALARAAPPAHAFVMPPPGYRYHEDKLDGYNFFYPEDWQPVTTSGNDVFYRNPFDVSENLFVNVSSPSSSKYETVADFGGSPEAAAKKTEAQYLEEFMSTRLGVRRTTEVVSATARTAPDGKLYYDLQTRAKSYASRNQLAVTQREIDDGVVLEWDRRYIAVLGVADKRLYEFRLQVSNAAYEADPERLLTIARSFRCKEV</sequence>
<organism evidence="3 4">
    <name type="scientific">Chlorella vulgaris</name>
    <name type="common">Green alga</name>
    <dbReference type="NCBI Taxonomy" id="3077"/>
    <lineage>
        <taxon>Eukaryota</taxon>
        <taxon>Viridiplantae</taxon>
        <taxon>Chlorophyta</taxon>
        <taxon>core chlorophytes</taxon>
        <taxon>Trebouxiophyceae</taxon>
        <taxon>Chlorellales</taxon>
        <taxon>Chlorellaceae</taxon>
        <taxon>Chlorella clade</taxon>
        <taxon>Chlorella</taxon>
    </lineage>
</organism>
<dbReference type="PANTHER" id="PTHR31407:SF15">
    <property type="entry name" value="PSBP DOMAIN-CONTAINING PROTEIN 1, CHLOROPLASTIC"/>
    <property type="match status" value="1"/>
</dbReference>
<dbReference type="InterPro" id="IPR016123">
    <property type="entry name" value="Mog1/PsbP_a/b/a-sand"/>
</dbReference>
<dbReference type="AlphaFoldDB" id="A0A9D4YUY7"/>
<evidence type="ECO:0000256" key="1">
    <source>
        <dbReference type="SAM" id="MobiDB-lite"/>
    </source>
</evidence>
<dbReference type="EMBL" id="SIDB01000009">
    <property type="protein sequence ID" value="KAI3427992.1"/>
    <property type="molecule type" value="Genomic_DNA"/>
</dbReference>
<dbReference type="InterPro" id="IPR006311">
    <property type="entry name" value="TAT_signal"/>
</dbReference>
<feature type="compositionally biased region" description="Low complexity" evidence="1">
    <location>
        <begin position="30"/>
        <end position="43"/>
    </location>
</feature>
<gene>
    <name evidence="3" type="ORF">D9Q98_006380</name>
</gene>
<accession>A0A9D4YUY7</accession>
<reference evidence="3" key="2">
    <citation type="submission" date="2020-11" db="EMBL/GenBank/DDBJ databases">
        <authorList>
            <person name="Cecchin M."/>
            <person name="Marcolungo L."/>
            <person name="Rossato M."/>
            <person name="Girolomoni L."/>
            <person name="Cosentino E."/>
            <person name="Cuine S."/>
            <person name="Li-Beisson Y."/>
            <person name="Delledonne M."/>
            <person name="Ballottari M."/>
        </authorList>
    </citation>
    <scope>NUCLEOTIDE SEQUENCE</scope>
    <source>
        <strain evidence="3">211/11P</strain>
        <tissue evidence="3">Whole cell</tissue>
    </source>
</reference>
<evidence type="ECO:0000313" key="4">
    <source>
        <dbReference type="Proteomes" id="UP001055712"/>
    </source>
</evidence>
<comment type="caution">
    <text evidence="3">The sequence shown here is derived from an EMBL/GenBank/DDBJ whole genome shotgun (WGS) entry which is preliminary data.</text>
</comment>
<dbReference type="GO" id="GO:0005509">
    <property type="term" value="F:calcium ion binding"/>
    <property type="evidence" value="ECO:0007669"/>
    <property type="project" value="InterPro"/>
</dbReference>
<dbReference type="Gene3D" id="3.40.1000.10">
    <property type="entry name" value="Mog1/PsbP, alpha/beta/alpha sandwich"/>
    <property type="match status" value="1"/>
</dbReference>
<reference evidence="3" key="1">
    <citation type="journal article" date="2019" name="Plant J.">
        <title>Chlorella vulgaris genome assembly and annotation reveals the molecular basis for metabolic acclimation to high light conditions.</title>
        <authorList>
            <person name="Cecchin M."/>
            <person name="Marcolungo L."/>
            <person name="Rossato M."/>
            <person name="Girolomoni L."/>
            <person name="Cosentino E."/>
            <person name="Cuine S."/>
            <person name="Li-Beisson Y."/>
            <person name="Delledonne M."/>
            <person name="Ballottari M."/>
        </authorList>
    </citation>
    <scope>NUCLEOTIDE SEQUENCE</scope>
    <source>
        <strain evidence="3">211/11P</strain>
    </source>
</reference>
<dbReference type="PANTHER" id="PTHR31407">
    <property type="match status" value="1"/>
</dbReference>
<dbReference type="Proteomes" id="UP001055712">
    <property type="component" value="Unassembled WGS sequence"/>
</dbReference>
<protein>
    <recommendedName>
        <fullName evidence="2">PsbP C-terminal domain-containing protein</fullName>
    </recommendedName>
</protein>
<dbReference type="GO" id="GO:0019898">
    <property type="term" value="C:extrinsic component of membrane"/>
    <property type="evidence" value="ECO:0007669"/>
    <property type="project" value="InterPro"/>
</dbReference>
<dbReference type="Pfam" id="PF01789">
    <property type="entry name" value="PsbP"/>
    <property type="match status" value="1"/>
</dbReference>
<dbReference type="PROSITE" id="PS51318">
    <property type="entry name" value="TAT"/>
    <property type="match status" value="1"/>
</dbReference>
<dbReference type="GO" id="GO:0009654">
    <property type="term" value="C:photosystem II oxygen evolving complex"/>
    <property type="evidence" value="ECO:0007669"/>
    <property type="project" value="InterPro"/>
</dbReference>
<evidence type="ECO:0000313" key="3">
    <source>
        <dbReference type="EMBL" id="KAI3427992.1"/>
    </source>
</evidence>